<gene>
    <name evidence="2" type="ordered locus">MmarC6_0715</name>
</gene>
<dbReference type="AlphaFoldDB" id="A9A859"/>
<dbReference type="eggNOG" id="arCOG05067">
    <property type="taxonomic scope" value="Archaea"/>
</dbReference>
<keyword evidence="1" id="KW-0472">Membrane</keyword>
<dbReference type="OrthoDB" id="65659at2157"/>
<keyword evidence="1" id="KW-1133">Transmembrane helix</keyword>
<feature type="transmembrane region" description="Helical" evidence="1">
    <location>
        <begin position="142"/>
        <end position="163"/>
    </location>
</feature>
<dbReference type="KEGG" id="mmx:MmarC6_0715"/>
<dbReference type="HOGENOM" id="CLU_135436_0_0_2"/>
<proteinExistence type="predicted"/>
<evidence type="ECO:0000256" key="1">
    <source>
        <dbReference type="SAM" id="Phobius"/>
    </source>
</evidence>
<name>A9A859_METM6</name>
<dbReference type="EMBL" id="CP000867">
    <property type="protein sequence ID" value="ABX01532.1"/>
    <property type="molecule type" value="Genomic_DNA"/>
</dbReference>
<reference evidence="2" key="1">
    <citation type="submission" date="2007-10" db="EMBL/GenBank/DDBJ databases">
        <title>Complete sequence of Methanococcus maripaludis C6.</title>
        <authorList>
            <consortium name="US DOE Joint Genome Institute"/>
            <person name="Copeland A."/>
            <person name="Lucas S."/>
            <person name="Lapidus A."/>
            <person name="Barry K."/>
            <person name="Glavina del Rio T."/>
            <person name="Dalin E."/>
            <person name="Tice H."/>
            <person name="Pitluck S."/>
            <person name="Clum A."/>
            <person name="Schmutz J."/>
            <person name="Larimer F."/>
            <person name="Land M."/>
            <person name="Hauser L."/>
            <person name="Kyrpides N."/>
            <person name="Mikhailova N."/>
            <person name="Sieprawska-Lupa M."/>
            <person name="Whitman W.B."/>
            <person name="Richardson P."/>
        </authorList>
    </citation>
    <scope>NUCLEOTIDE SEQUENCE [LARGE SCALE GENOMIC DNA]</scope>
    <source>
        <strain evidence="2">C6</strain>
    </source>
</reference>
<protein>
    <submittedName>
        <fullName evidence="2">Uncharacterized protein</fullName>
    </submittedName>
</protein>
<organism evidence="2">
    <name type="scientific">Methanococcus maripaludis (strain C6 / ATCC BAA-1332)</name>
    <dbReference type="NCBI Taxonomy" id="444158"/>
    <lineage>
        <taxon>Archaea</taxon>
        <taxon>Methanobacteriati</taxon>
        <taxon>Methanobacteriota</taxon>
        <taxon>Methanomada group</taxon>
        <taxon>Methanococci</taxon>
        <taxon>Methanococcales</taxon>
        <taxon>Methanococcaceae</taxon>
        <taxon>Methanococcus</taxon>
    </lineage>
</organism>
<keyword evidence="1" id="KW-0812">Transmembrane</keyword>
<dbReference type="STRING" id="444158.MmarC6_0715"/>
<accession>A9A859</accession>
<sequence>MLQNKSILKYALLPLILMIMISSANAINLGDLTASSTKTTVTKSFDIDKIENYRYILNYTHYGNIGSNPTYEAAFYLNGEQIEKYSKENDIWFGLENKPVVSYDITSKLKNGTNTIEIRSNLNETRYYSFKNIQISEPSKPLLSLPVTPEMNFLSIFAILVVLKKFK</sequence>
<evidence type="ECO:0000313" key="2">
    <source>
        <dbReference type="EMBL" id="ABX01532.1"/>
    </source>
</evidence>